<feature type="non-terminal residue" evidence="3">
    <location>
        <position position="1"/>
    </location>
</feature>
<keyword evidence="1" id="KW-0175">Coiled coil</keyword>
<gene>
    <name evidence="3" type="ORF">PFISCL1PPCAC_6701</name>
</gene>
<keyword evidence="4" id="KW-1185">Reference proteome</keyword>
<name>A0AAV5VA79_9BILA</name>
<protein>
    <submittedName>
        <fullName evidence="3">Uncharacterized protein</fullName>
    </submittedName>
</protein>
<evidence type="ECO:0000313" key="3">
    <source>
        <dbReference type="EMBL" id="GMT15404.1"/>
    </source>
</evidence>
<sequence>FRLYMSVEKIKTAAMLRKRKMAAAANEETDESNDEIQVVFETPAKPRVSRSMVANGRRLNEARNVSTLREQLEMARERELDDLKSDVNRLTEDRNEWMYKAGYERGKRDREYNSFTEDYNRLWIERDEWRDKYETSQSKLLEQQRKFEDYVKQPCSSMAPSKSRSSSPAPCTPGPNTVSD</sequence>
<evidence type="ECO:0000313" key="4">
    <source>
        <dbReference type="Proteomes" id="UP001432322"/>
    </source>
</evidence>
<organism evidence="3 4">
    <name type="scientific">Pristionchus fissidentatus</name>
    <dbReference type="NCBI Taxonomy" id="1538716"/>
    <lineage>
        <taxon>Eukaryota</taxon>
        <taxon>Metazoa</taxon>
        <taxon>Ecdysozoa</taxon>
        <taxon>Nematoda</taxon>
        <taxon>Chromadorea</taxon>
        <taxon>Rhabditida</taxon>
        <taxon>Rhabditina</taxon>
        <taxon>Diplogasteromorpha</taxon>
        <taxon>Diplogasteroidea</taxon>
        <taxon>Neodiplogasteridae</taxon>
        <taxon>Pristionchus</taxon>
    </lineage>
</organism>
<feature type="region of interest" description="Disordered" evidence="2">
    <location>
        <begin position="152"/>
        <end position="180"/>
    </location>
</feature>
<comment type="caution">
    <text evidence="3">The sequence shown here is derived from an EMBL/GenBank/DDBJ whole genome shotgun (WGS) entry which is preliminary data.</text>
</comment>
<reference evidence="3" key="1">
    <citation type="submission" date="2023-10" db="EMBL/GenBank/DDBJ databases">
        <title>Genome assembly of Pristionchus species.</title>
        <authorList>
            <person name="Yoshida K."/>
            <person name="Sommer R.J."/>
        </authorList>
    </citation>
    <scope>NUCLEOTIDE SEQUENCE</scope>
    <source>
        <strain evidence="3">RS5133</strain>
    </source>
</reference>
<dbReference type="Proteomes" id="UP001432322">
    <property type="component" value="Unassembled WGS sequence"/>
</dbReference>
<proteinExistence type="predicted"/>
<evidence type="ECO:0000256" key="1">
    <source>
        <dbReference type="SAM" id="Coils"/>
    </source>
</evidence>
<feature type="coiled-coil region" evidence="1">
    <location>
        <begin position="73"/>
        <end position="100"/>
    </location>
</feature>
<dbReference type="EMBL" id="BTSY01000002">
    <property type="protein sequence ID" value="GMT15404.1"/>
    <property type="molecule type" value="Genomic_DNA"/>
</dbReference>
<dbReference type="AlphaFoldDB" id="A0AAV5VA79"/>
<accession>A0AAV5VA79</accession>
<evidence type="ECO:0000256" key="2">
    <source>
        <dbReference type="SAM" id="MobiDB-lite"/>
    </source>
</evidence>
<feature type="compositionally biased region" description="Low complexity" evidence="2">
    <location>
        <begin position="154"/>
        <end position="169"/>
    </location>
</feature>